<dbReference type="AlphaFoldDB" id="A0A5B9FVT3"/>
<feature type="transmembrane region" description="Helical" evidence="4">
    <location>
        <begin position="216"/>
        <end position="236"/>
    </location>
</feature>
<accession>A0A5B9FVT3</accession>
<feature type="transmembrane region" description="Helical" evidence="4">
    <location>
        <begin position="185"/>
        <end position="204"/>
    </location>
</feature>
<dbReference type="InterPro" id="IPR018060">
    <property type="entry name" value="HTH_AraC"/>
</dbReference>
<evidence type="ECO:0000313" key="6">
    <source>
        <dbReference type="EMBL" id="QEE49858.1"/>
    </source>
</evidence>
<keyword evidence="4" id="KW-0472">Membrane</keyword>
<evidence type="ECO:0000256" key="3">
    <source>
        <dbReference type="ARBA" id="ARBA00023163"/>
    </source>
</evidence>
<dbReference type="GO" id="GO:0043565">
    <property type="term" value="F:sequence-specific DNA binding"/>
    <property type="evidence" value="ECO:0007669"/>
    <property type="project" value="InterPro"/>
</dbReference>
<evidence type="ECO:0000256" key="2">
    <source>
        <dbReference type="ARBA" id="ARBA00023125"/>
    </source>
</evidence>
<dbReference type="InterPro" id="IPR009057">
    <property type="entry name" value="Homeodomain-like_sf"/>
</dbReference>
<feature type="domain" description="HTH araC/xylS-type" evidence="5">
    <location>
        <begin position="283"/>
        <end position="392"/>
    </location>
</feature>
<protein>
    <submittedName>
        <fullName evidence="6">Helix-turn-helix transcriptional regulator</fullName>
    </submittedName>
</protein>
<feature type="transmembrane region" description="Helical" evidence="4">
    <location>
        <begin position="38"/>
        <end position="59"/>
    </location>
</feature>
<keyword evidence="7" id="KW-1185">Reference proteome</keyword>
<keyword evidence="1" id="KW-0805">Transcription regulation</keyword>
<gene>
    <name evidence="6" type="ORF">FUA48_09750</name>
</gene>
<sequence>MFEAFSTILSFVLFLSVFTGATLLIYSSEAKRPNRLLAIFYFLIAYQSFITILITTRTILDYPHFYRTGYISLLVSTPLAYLFIESVLTGKNIDKADFLHFIPALVYIIDYLPLFLLDAAEKQTWLSDTENYNNTLIMFSESVLFPQGFYTALNYIQSLTYWILQCILIYRFISKNNIDAKKNIWLRWLTLFMIAEAFTFIPPFALLTKGDEFNPILLFLYIGGGTGLTSIMIFLFPKILYGVENLSLDELKLIPVPEYKARGTLETVEPENKGVYLSEERLAEIERLIDSHFFSSEKPFLRPHYTLNEISRDLGIPTQYLSMMFNSKKNVKYNDYINALRVQHTLDLIGRDMHRSHTLEGIAKLSGFSNRNTFTTAFKKFTGQRPKEYLKDLQAYDK</sequence>
<dbReference type="KEGG" id="fak:FUA48_09750"/>
<evidence type="ECO:0000313" key="7">
    <source>
        <dbReference type="Proteomes" id="UP000321222"/>
    </source>
</evidence>
<reference evidence="6 7" key="1">
    <citation type="submission" date="2019-08" db="EMBL/GenBank/DDBJ databases">
        <title>Flavobacterium alkalisoli sp. nov., isolated from rhizosphere soil of Suaeda salsa.</title>
        <authorList>
            <person name="Sun J.-Q."/>
            <person name="Xu L."/>
        </authorList>
    </citation>
    <scope>NUCLEOTIDE SEQUENCE [LARGE SCALE GENOMIC DNA]</scope>
    <source>
        <strain evidence="6 7">XS-5</strain>
    </source>
</reference>
<evidence type="ECO:0000259" key="5">
    <source>
        <dbReference type="PROSITE" id="PS01124"/>
    </source>
</evidence>
<dbReference type="GO" id="GO:0003700">
    <property type="term" value="F:DNA-binding transcription factor activity"/>
    <property type="evidence" value="ECO:0007669"/>
    <property type="project" value="InterPro"/>
</dbReference>
<keyword evidence="4" id="KW-0812">Transmembrane</keyword>
<dbReference type="PANTHER" id="PTHR43280">
    <property type="entry name" value="ARAC-FAMILY TRANSCRIPTIONAL REGULATOR"/>
    <property type="match status" value="1"/>
</dbReference>
<proteinExistence type="predicted"/>
<dbReference type="EMBL" id="CP042831">
    <property type="protein sequence ID" value="QEE49858.1"/>
    <property type="molecule type" value="Genomic_DNA"/>
</dbReference>
<feature type="transmembrane region" description="Helical" evidence="4">
    <location>
        <begin position="6"/>
        <end position="26"/>
    </location>
</feature>
<dbReference type="PROSITE" id="PS01124">
    <property type="entry name" value="HTH_ARAC_FAMILY_2"/>
    <property type="match status" value="1"/>
</dbReference>
<dbReference type="SMART" id="SM00342">
    <property type="entry name" value="HTH_ARAC"/>
    <property type="match status" value="1"/>
</dbReference>
<dbReference type="PANTHER" id="PTHR43280:SF29">
    <property type="entry name" value="ARAC-FAMILY TRANSCRIPTIONAL REGULATOR"/>
    <property type="match status" value="1"/>
</dbReference>
<organism evidence="6 7">
    <name type="scientific">Flavobacterium alkalisoli</name>
    <dbReference type="NCBI Taxonomy" id="2602769"/>
    <lineage>
        <taxon>Bacteria</taxon>
        <taxon>Pseudomonadati</taxon>
        <taxon>Bacteroidota</taxon>
        <taxon>Flavobacteriia</taxon>
        <taxon>Flavobacteriales</taxon>
        <taxon>Flavobacteriaceae</taxon>
        <taxon>Flavobacterium</taxon>
    </lineage>
</organism>
<feature type="transmembrane region" description="Helical" evidence="4">
    <location>
        <begin position="96"/>
        <end position="117"/>
    </location>
</feature>
<keyword evidence="3" id="KW-0804">Transcription</keyword>
<dbReference type="Pfam" id="PF12833">
    <property type="entry name" value="HTH_18"/>
    <property type="match status" value="1"/>
</dbReference>
<feature type="transmembrane region" description="Helical" evidence="4">
    <location>
        <begin position="152"/>
        <end position="173"/>
    </location>
</feature>
<dbReference type="Gene3D" id="1.10.10.60">
    <property type="entry name" value="Homeodomain-like"/>
    <property type="match status" value="2"/>
</dbReference>
<evidence type="ECO:0000256" key="4">
    <source>
        <dbReference type="SAM" id="Phobius"/>
    </source>
</evidence>
<evidence type="ECO:0000256" key="1">
    <source>
        <dbReference type="ARBA" id="ARBA00023015"/>
    </source>
</evidence>
<name>A0A5B9FVT3_9FLAO</name>
<dbReference type="OrthoDB" id="6283866at2"/>
<feature type="transmembrane region" description="Helical" evidence="4">
    <location>
        <begin position="65"/>
        <end position="84"/>
    </location>
</feature>
<keyword evidence="2" id="KW-0238">DNA-binding</keyword>
<keyword evidence="4" id="KW-1133">Transmembrane helix</keyword>
<dbReference type="Proteomes" id="UP000321222">
    <property type="component" value="Chromosome"/>
</dbReference>
<dbReference type="SUPFAM" id="SSF46689">
    <property type="entry name" value="Homeodomain-like"/>
    <property type="match status" value="1"/>
</dbReference>